<name>A0A2Z3JDL0_9DEIO</name>
<accession>A0A2Z3JDL0</accession>
<evidence type="ECO:0008006" key="3">
    <source>
        <dbReference type="Google" id="ProtNLM"/>
    </source>
</evidence>
<dbReference type="KEGG" id="dez:DKM44_08480"/>
<dbReference type="RefSeq" id="WP_109826939.1">
    <property type="nucleotide sequence ID" value="NZ_CP029494.1"/>
</dbReference>
<evidence type="ECO:0000313" key="1">
    <source>
        <dbReference type="EMBL" id="AWN23257.1"/>
    </source>
</evidence>
<dbReference type="EMBL" id="CP029494">
    <property type="protein sequence ID" value="AWN23257.1"/>
    <property type="molecule type" value="Genomic_DNA"/>
</dbReference>
<dbReference type="Proteomes" id="UP000245368">
    <property type="component" value="Chromosome"/>
</dbReference>
<sequence length="166" mass="18907">MAGANSKDELHTYASRAARALVLLHEEHLRRCLTVWQQAKAAGVTLPEAGGPDYASLDALLHHILRSARLYMVRICQHLDLPDPEIAPPPDPERIESEAEPYLAHLLERWRLPLAPVTDEQMEPAEELYQAGMPYWIDAMLEHAVMHPIRHEFQLRELMARQTPNG</sequence>
<dbReference type="AlphaFoldDB" id="A0A2Z3JDL0"/>
<dbReference type="InterPro" id="IPR034660">
    <property type="entry name" value="DinB/YfiT-like"/>
</dbReference>
<dbReference type="SUPFAM" id="SSF109854">
    <property type="entry name" value="DinB/YfiT-like putative metalloenzymes"/>
    <property type="match status" value="1"/>
</dbReference>
<protein>
    <recommendedName>
        <fullName evidence="3">DinB family protein</fullName>
    </recommendedName>
</protein>
<reference evidence="1 2" key="1">
    <citation type="submission" date="2018-05" db="EMBL/GenBank/DDBJ databases">
        <title>Complete Genome Sequence of Deinococcus sp. strain 17bor-2.</title>
        <authorList>
            <person name="Srinivasan S."/>
        </authorList>
    </citation>
    <scope>NUCLEOTIDE SEQUENCE [LARGE SCALE GENOMIC DNA]</scope>
    <source>
        <strain evidence="1 2">17bor-2</strain>
    </source>
</reference>
<gene>
    <name evidence="1" type="ORF">DKM44_08480</name>
</gene>
<keyword evidence="2" id="KW-1185">Reference proteome</keyword>
<proteinExistence type="predicted"/>
<organism evidence="1 2">
    <name type="scientific">Deinococcus irradiatisoli</name>
    <dbReference type="NCBI Taxonomy" id="2202254"/>
    <lineage>
        <taxon>Bacteria</taxon>
        <taxon>Thermotogati</taxon>
        <taxon>Deinococcota</taxon>
        <taxon>Deinococci</taxon>
        <taxon>Deinococcales</taxon>
        <taxon>Deinococcaceae</taxon>
        <taxon>Deinococcus</taxon>
    </lineage>
</organism>
<dbReference type="OrthoDB" id="65635at2"/>
<evidence type="ECO:0000313" key="2">
    <source>
        <dbReference type="Proteomes" id="UP000245368"/>
    </source>
</evidence>